<accession>A0A1G2L2H6</accession>
<dbReference type="Gene3D" id="3.40.50.300">
    <property type="entry name" value="P-loop containing nucleotide triphosphate hydrolases"/>
    <property type="match status" value="1"/>
</dbReference>
<keyword evidence="3" id="KW-0547">Nucleotide-binding</keyword>
<evidence type="ECO:0000256" key="4">
    <source>
        <dbReference type="ARBA" id="ARBA00022840"/>
    </source>
</evidence>
<evidence type="ECO:0000259" key="5">
    <source>
        <dbReference type="PROSITE" id="PS50893"/>
    </source>
</evidence>
<dbReference type="EMBL" id="MHQO01000045">
    <property type="protein sequence ID" value="OHA05734.1"/>
    <property type="molecule type" value="Genomic_DNA"/>
</dbReference>
<dbReference type="InterPro" id="IPR017871">
    <property type="entry name" value="ABC_transporter-like_CS"/>
</dbReference>
<gene>
    <name evidence="6" type="ORF">A2934_02630</name>
</gene>
<dbReference type="PROSITE" id="PS00211">
    <property type="entry name" value="ABC_TRANSPORTER_1"/>
    <property type="match status" value="1"/>
</dbReference>
<dbReference type="SMART" id="SM00382">
    <property type="entry name" value="AAA"/>
    <property type="match status" value="1"/>
</dbReference>
<keyword evidence="4 6" id="KW-0067">ATP-binding</keyword>
<organism evidence="6 7">
    <name type="scientific">Candidatus Sungbacteria bacterium RIFCSPLOWO2_01_FULL_47_10</name>
    <dbReference type="NCBI Taxonomy" id="1802276"/>
    <lineage>
        <taxon>Bacteria</taxon>
        <taxon>Candidatus Sungiibacteriota</taxon>
    </lineage>
</organism>
<dbReference type="Proteomes" id="UP000177982">
    <property type="component" value="Unassembled WGS sequence"/>
</dbReference>
<dbReference type="Pfam" id="PF00005">
    <property type="entry name" value="ABC_tran"/>
    <property type="match status" value="1"/>
</dbReference>
<evidence type="ECO:0000256" key="1">
    <source>
        <dbReference type="ARBA" id="ARBA00005417"/>
    </source>
</evidence>
<evidence type="ECO:0000313" key="7">
    <source>
        <dbReference type="Proteomes" id="UP000177982"/>
    </source>
</evidence>
<comment type="caution">
    <text evidence="6">The sequence shown here is derived from an EMBL/GenBank/DDBJ whole genome shotgun (WGS) entry which is preliminary data.</text>
</comment>
<dbReference type="AlphaFoldDB" id="A0A1G2L2H6"/>
<dbReference type="InterPro" id="IPR003439">
    <property type="entry name" value="ABC_transporter-like_ATP-bd"/>
</dbReference>
<evidence type="ECO:0000313" key="6">
    <source>
        <dbReference type="EMBL" id="OHA05734.1"/>
    </source>
</evidence>
<dbReference type="InterPro" id="IPR027417">
    <property type="entry name" value="P-loop_NTPase"/>
</dbReference>
<dbReference type="PANTHER" id="PTHR42711">
    <property type="entry name" value="ABC TRANSPORTER ATP-BINDING PROTEIN"/>
    <property type="match status" value="1"/>
</dbReference>
<reference evidence="6 7" key="1">
    <citation type="journal article" date="2016" name="Nat. Commun.">
        <title>Thousands of microbial genomes shed light on interconnected biogeochemical processes in an aquifer system.</title>
        <authorList>
            <person name="Anantharaman K."/>
            <person name="Brown C.T."/>
            <person name="Hug L.A."/>
            <person name="Sharon I."/>
            <person name="Castelle C.J."/>
            <person name="Probst A.J."/>
            <person name="Thomas B.C."/>
            <person name="Singh A."/>
            <person name="Wilkins M.J."/>
            <person name="Karaoz U."/>
            <person name="Brodie E.L."/>
            <person name="Williams K.H."/>
            <person name="Hubbard S.S."/>
            <person name="Banfield J.F."/>
        </authorList>
    </citation>
    <scope>NUCLEOTIDE SEQUENCE [LARGE SCALE GENOMIC DNA]</scope>
</reference>
<dbReference type="GO" id="GO:0016887">
    <property type="term" value="F:ATP hydrolysis activity"/>
    <property type="evidence" value="ECO:0007669"/>
    <property type="project" value="InterPro"/>
</dbReference>
<dbReference type="SUPFAM" id="SSF52540">
    <property type="entry name" value="P-loop containing nucleoside triphosphate hydrolases"/>
    <property type="match status" value="1"/>
</dbReference>
<evidence type="ECO:0000256" key="2">
    <source>
        <dbReference type="ARBA" id="ARBA00022448"/>
    </source>
</evidence>
<dbReference type="InterPro" id="IPR003593">
    <property type="entry name" value="AAA+_ATPase"/>
</dbReference>
<dbReference type="GO" id="GO:0005524">
    <property type="term" value="F:ATP binding"/>
    <property type="evidence" value="ECO:0007669"/>
    <property type="project" value="UniProtKB-KW"/>
</dbReference>
<dbReference type="PANTHER" id="PTHR42711:SF5">
    <property type="entry name" value="ABC TRANSPORTER ATP-BINDING PROTEIN NATA"/>
    <property type="match status" value="1"/>
</dbReference>
<feature type="domain" description="ABC transporter" evidence="5">
    <location>
        <begin position="7"/>
        <end position="236"/>
    </location>
</feature>
<protein>
    <submittedName>
        <fullName evidence="6">ABC transporter ATP-binding protein</fullName>
    </submittedName>
</protein>
<sequence length="252" mass="27912">MTDNAILEIRNLTKIYGTLRAVDGVSFSIARKEIIGLLGPNGAGKTSIINMVAGLLMPDGGEIKIFGMNLSERRRDIMPRMNFAAAYAQLPGNLRVEENLLIYALLYGVGNPDTTVRSLLHEFDLEEFAETRTGLLSSGEQSRVVLAKALISSPKLLLLDEPTASLDPETAHRMRDKIKNYVSKNESAVLWTSHHMNEIEDVCSRVLFISHGKVILDGKPADLVNRFKKKNLEELFIMIAREPLSVHPANCG</sequence>
<keyword evidence="2" id="KW-0813">Transport</keyword>
<dbReference type="CDD" id="cd03230">
    <property type="entry name" value="ABC_DR_subfamily_A"/>
    <property type="match status" value="1"/>
</dbReference>
<dbReference type="InterPro" id="IPR050763">
    <property type="entry name" value="ABC_transporter_ATP-binding"/>
</dbReference>
<proteinExistence type="inferred from homology"/>
<dbReference type="PROSITE" id="PS50893">
    <property type="entry name" value="ABC_TRANSPORTER_2"/>
    <property type="match status" value="1"/>
</dbReference>
<comment type="similarity">
    <text evidence="1">Belongs to the ABC transporter superfamily.</text>
</comment>
<name>A0A1G2L2H6_9BACT</name>
<evidence type="ECO:0000256" key="3">
    <source>
        <dbReference type="ARBA" id="ARBA00022741"/>
    </source>
</evidence>